<dbReference type="InterPro" id="IPR025420">
    <property type="entry name" value="DUF4143"/>
</dbReference>
<dbReference type="PANTHER" id="PTHR33295:SF18">
    <property type="entry name" value="AAA+ ATPASE DOMAIN-CONTAINING PROTEIN"/>
    <property type="match status" value="1"/>
</dbReference>
<proteinExistence type="predicted"/>
<evidence type="ECO:0000259" key="1">
    <source>
        <dbReference type="Pfam" id="PF13173"/>
    </source>
</evidence>
<feature type="domain" description="AAA" evidence="1">
    <location>
        <begin position="21"/>
        <end position="163"/>
    </location>
</feature>
<dbReference type="PANTHER" id="PTHR33295">
    <property type="entry name" value="ATPASE"/>
    <property type="match status" value="1"/>
</dbReference>
<comment type="caution">
    <text evidence="3">The sequence shown here is derived from an EMBL/GenBank/DDBJ whole genome shotgun (WGS) entry which is preliminary data.</text>
</comment>
<dbReference type="InterPro" id="IPR041682">
    <property type="entry name" value="AAA_14"/>
</dbReference>
<dbReference type="RefSeq" id="WP_289836223.1">
    <property type="nucleotide sequence ID" value="NZ_JAUEIQ010000010.1"/>
</dbReference>
<dbReference type="Proteomes" id="UP001168435">
    <property type="component" value="Unassembled WGS sequence"/>
</dbReference>
<accession>A0ABT7XGP7</accession>
<feature type="domain" description="DUF4143" evidence="2">
    <location>
        <begin position="210"/>
        <end position="367"/>
    </location>
</feature>
<dbReference type="Pfam" id="PF13635">
    <property type="entry name" value="DUF4143"/>
    <property type="match status" value="1"/>
</dbReference>
<protein>
    <submittedName>
        <fullName evidence="3">ATP-binding protein</fullName>
    </submittedName>
</protein>
<dbReference type="GO" id="GO:0005524">
    <property type="term" value="F:ATP binding"/>
    <property type="evidence" value="ECO:0007669"/>
    <property type="project" value="UniProtKB-KW"/>
</dbReference>
<evidence type="ECO:0000313" key="3">
    <source>
        <dbReference type="EMBL" id="MDN0064587.1"/>
    </source>
</evidence>
<organism evidence="3 4">
    <name type="scientific">Collinsella ihumii</name>
    <dbReference type="NCBI Taxonomy" id="1720204"/>
    <lineage>
        <taxon>Bacteria</taxon>
        <taxon>Bacillati</taxon>
        <taxon>Actinomycetota</taxon>
        <taxon>Coriobacteriia</taxon>
        <taxon>Coriobacteriales</taxon>
        <taxon>Coriobacteriaceae</taxon>
        <taxon>Collinsella</taxon>
    </lineage>
</organism>
<evidence type="ECO:0000259" key="2">
    <source>
        <dbReference type="Pfam" id="PF13635"/>
    </source>
</evidence>
<keyword evidence="4" id="KW-1185">Reference proteome</keyword>
<dbReference type="Pfam" id="PF13173">
    <property type="entry name" value="AAA_14"/>
    <property type="match status" value="1"/>
</dbReference>
<dbReference type="SUPFAM" id="SSF52540">
    <property type="entry name" value="P-loop containing nucleoside triphosphate hydrolases"/>
    <property type="match status" value="1"/>
</dbReference>
<gene>
    <name evidence="3" type="ORF">QVN30_09750</name>
</gene>
<dbReference type="InterPro" id="IPR027417">
    <property type="entry name" value="P-loop_NTPase"/>
</dbReference>
<reference evidence="3" key="2">
    <citation type="submission" date="2024-05" db="EMBL/GenBank/DDBJ databases">
        <title>Identification and characterization of horizontal gene transfer across gut microbiota members of farm animals based on homology search.</title>
        <authorList>
            <person name="Schwarzerova J."/>
            <person name="Nykrynova M."/>
            <person name="Jureckova K."/>
            <person name="Cejkova D."/>
            <person name="Rychlik I."/>
        </authorList>
    </citation>
    <scope>NUCLEOTIDE SEQUENCE</scope>
    <source>
        <strain evidence="3">176_SSukc20</strain>
    </source>
</reference>
<sequence length="430" mass="49411">MEIKRDRYLNRLIDRMHNGMVKVVTGIRRCGKTYLLFNLFGDYLRSEGVDDEHIIEVALDVEENAALRDPAALSAHLRSKIASGHEQYYVFLDEVQYAISREELKNPDVPPRLYGVLNGLLRMRNVDVYVTGSNSKLLSHDVMTEFRGRGDEVRVRPLSFSEFTQGFDGDRYQGWAEYTVYGGMPLTLSMRTDEQKARYLERLFEETYLKDVVDRHEIRKLRELDDLVNVLASGIGTLTNPSKLENTFRSVLHSKISSNTISSYIGYLEDAFVIEEARRYDVKGRGYIGSPLKYYFEDVGLRNARLGFRQVEESHIMENVVYNELRARGYAVDVGVVEKRVREEGRDVRRQLEVDFVANRGSDRVYIQSALEMRTPEKAAQEKASLLGINDSFKKVVLVRDVVKPLRDERGVVTMSVFDFLLDENSLAGI</sequence>
<keyword evidence="3" id="KW-0547">Nucleotide-binding</keyword>
<name>A0ABT7XGP7_9ACTN</name>
<evidence type="ECO:0000313" key="4">
    <source>
        <dbReference type="Proteomes" id="UP001168435"/>
    </source>
</evidence>
<reference evidence="3" key="1">
    <citation type="submission" date="2023-06" db="EMBL/GenBank/DDBJ databases">
        <authorList>
            <person name="Zeman M."/>
            <person name="Kubasova T."/>
            <person name="Jahodarova E."/>
            <person name="Nykrynova M."/>
            <person name="Rychlik I."/>
        </authorList>
    </citation>
    <scope>NUCLEOTIDE SEQUENCE</scope>
    <source>
        <strain evidence="3">176_SSukc20</strain>
    </source>
</reference>
<keyword evidence="3" id="KW-0067">ATP-binding</keyword>
<dbReference type="EMBL" id="JAUEIQ010000010">
    <property type="protein sequence ID" value="MDN0064587.1"/>
    <property type="molecule type" value="Genomic_DNA"/>
</dbReference>